<evidence type="ECO:0000259" key="2">
    <source>
        <dbReference type="Pfam" id="PF13193"/>
    </source>
</evidence>
<sequence>MANSVVQDDTWAPLRAIAAARPGAACLEDRHGVVTFGQFAARVEAIAKALRAEQTSGRVAALFLERDRDLPAAMFAAHSTGAAYLPIVASQPEARLRLILEDARCAFTVTTRALADRLPPGGRMLFLDDLSWHGSAGTETRRIPDGCAYLMYTSGSTGRPKGVLIGHTALTNFHAAADADFAEPAQQVWLAQSSEGYDVSLPELIWALTRGHYVCLSGADPLSIMRSALSTGTRDGRPVSHIVATPSLARFLSEHPQASQGLRRLHTLAFCGEPFPTDLIPRLLADVPEPPRVANRYGPTEATVWVAGADYLGPDSPATEVRVITPHTTARVLDEHLREVPVGGTGRLFLGGRQLALGYLRPDGLSQERFHTGPAGREYDTGDLARVDSDVSFTVLGRDDGQIKIAGHRVELGEIEAVMRRCPGVRDAICLPDAVPATSIAALVSGSEPLASDDIRTWLRRRLPAHMVPARIDIVDHLPLTPSGKIDRLRATEFLRPASSGRAE</sequence>
<dbReference type="InterPro" id="IPR042099">
    <property type="entry name" value="ANL_N_sf"/>
</dbReference>
<dbReference type="InterPro" id="IPR045851">
    <property type="entry name" value="AMP-bd_C_sf"/>
</dbReference>
<organism evidence="3 4">
    <name type="scientific">Dactylosporangium roseum</name>
    <dbReference type="NCBI Taxonomy" id="47989"/>
    <lineage>
        <taxon>Bacteria</taxon>
        <taxon>Bacillati</taxon>
        <taxon>Actinomycetota</taxon>
        <taxon>Actinomycetes</taxon>
        <taxon>Micromonosporales</taxon>
        <taxon>Micromonosporaceae</taxon>
        <taxon>Dactylosporangium</taxon>
    </lineage>
</organism>
<dbReference type="Gene3D" id="3.30.300.30">
    <property type="match status" value="1"/>
</dbReference>
<dbReference type="CDD" id="cd05930">
    <property type="entry name" value="A_NRPS"/>
    <property type="match status" value="1"/>
</dbReference>
<proteinExistence type="predicted"/>
<evidence type="ECO:0000259" key="1">
    <source>
        <dbReference type="Pfam" id="PF00501"/>
    </source>
</evidence>
<feature type="domain" description="AMP-dependent synthetase/ligase" evidence="1">
    <location>
        <begin position="16"/>
        <end position="360"/>
    </location>
</feature>
<dbReference type="PROSITE" id="PS00455">
    <property type="entry name" value="AMP_BINDING"/>
    <property type="match status" value="1"/>
</dbReference>
<dbReference type="RefSeq" id="WP_260725523.1">
    <property type="nucleotide sequence ID" value="NZ_BAAABS010000059.1"/>
</dbReference>
<dbReference type="InterPro" id="IPR000873">
    <property type="entry name" value="AMP-dep_synth/lig_dom"/>
</dbReference>
<dbReference type="Pfam" id="PF13193">
    <property type="entry name" value="AMP-binding_C"/>
    <property type="match status" value="1"/>
</dbReference>
<reference evidence="3" key="1">
    <citation type="submission" date="2021-04" db="EMBL/GenBank/DDBJ databases">
        <title>Biosynthetic gene clusters of Dactylosporangioum roseum.</title>
        <authorList>
            <person name="Hartkoorn R.C."/>
            <person name="Beaudoing E."/>
            <person name="Hot D."/>
            <person name="Moureu S."/>
        </authorList>
    </citation>
    <scope>NUCLEOTIDE SEQUENCE</scope>
    <source>
        <strain evidence="3">NRRL B-16295</strain>
    </source>
</reference>
<gene>
    <name evidence="3" type="ORF">Drose_34950</name>
</gene>
<dbReference type="SUPFAM" id="SSF56801">
    <property type="entry name" value="Acetyl-CoA synthetase-like"/>
    <property type="match status" value="1"/>
</dbReference>
<keyword evidence="4" id="KW-1185">Reference proteome</keyword>
<evidence type="ECO:0000313" key="3">
    <source>
        <dbReference type="EMBL" id="UWZ36198.1"/>
    </source>
</evidence>
<accession>A0ABY5Z646</accession>
<feature type="domain" description="AMP-binding enzyme C-terminal" evidence="2">
    <location>
        <begin position="414"/>
        <end position="485"/>
    </location>
</feature>
<dbReference type="InterPro" id="IPR020845">
    <property type="entry name" value="AMP-binding_CS"/>
</dbReference>
<dbReference type="Gene3D" id="3.40.50.12780">
    <property type="entry name" value="N-terminal domain of ligase-like"/>
    <property type="match status" value="1"/>
</dbReference>
<protein>
    <submittedName>
        <fullName evidence="3">Amino acid adenylation domain-containing protein</fullName>
    </submittedName>
</protein>
<evidence type="ECO:0000313" key="4">
    <source>
        <dbReference type="Proteomes" id="UP001058271"/>
    </source>
</evidence>
<dbReference type="Proteomes" id="UP001058271">
    <property type="component" value="Chromosome"/>
</dbReference>
<dbReference type="InterPro" id="IPR025110">
    <property type="entry name" value="AMP-bd_C"/>
</dbReference>
<dbReference type="EMBL" id="CP073721">
    <property type="protein sequence ID" value="UWZ36198.1"/>
    <property type="molecule type" value="Genomic_DNA"/>
</dbReference>
<dbReference type="PANTHER" id="PTHR45527">
    <property type="entry name" value="NONRIBOSOMAL PEPTIDE SYNTHETASE"/>
    <property type="match status" value="1"/>
</dbReference>
<dbReference type="Pfam" id="PF00501">
    <property type="entry name" value="AMP-binding"/>
    <property type="match status" value="1"/>
</dbReference>
<name>A0ABY5Z646_9ACTN</name>
<dbReference type="PANTHER" id="PTHR45527:SF1">
    <property type="entry name" value="FATTY ACID SYNTHASE"/>
    <property type="match status" value="1"/>
</dbReference>